<dbReference type="PROSITE" id="PS01169">
    <property type="entry name" value="RIBOSOMAL_L21"/>
    <property type="match status" value="1"/>
</dbReference>
<dbReference type="GO" id="GO:0005737">
    <property type="term" value="C:cytoplasm"/>
    <property type="evidence" value="ECO:0007669"/>
    <property type="project" value="UniProtKB-ARBA"/>
</dbReference>
<dbReference type="NCBIfam" id="TIGR00061">
    <property type="entry name" value="L21"/>
    <property type="match status" value="1"/>
</dbReference>
<dbReference type="SUPFAM" id="SSF141091">
    <property type="entry name" value="L21p-like"/>
    <property type="match status" value="1"/>
</dbReference>
<evidence type="ECO:0000313" key="8">
    <source>
        <dbReference type="EMBL" id="THU46491.1"/>
    </source>
</evidence>
<feature type="region of interest" description="Disordered" evidence="7">
    <location>
        <begin position="66"/>
        <end position="115"/>
    </location>
</feature>
<gene>
    <name evidence="8" type="ORF">C4D60_Mb09t05520</name>
</gene>
<dbReference type="GO" id="GO:0003735">
    <property type="term" value="F:structural constituent of ribosome"/>
    <property type="evidence" value="ECO:0007669"/>
    <property type="project" value="InterPro"/>
</dbReference>
<evidence type="ECO:0000256" key="5">
    <source>
        <dbReference type="ARBA" id="ARBA00023274"/>
    </source>
</evidence>
<keyword evidence="5" id="KW-0687">Ribonucleoprotein</keyword>
<evidence type="ECO:0000256" key="6">
    <source>
        <dbReference type="ARBA" id="ARBA00044129"/>
    </source>
</evidence>
<dbReference type="Proteomes" id="UP000317650">
    <property type="component" value="Chromosome 9"/>
</dbReference>
<dbReference type="InterPro" id="IPR028909">
    <property type="entry name" value="bL21-like"/>
</dbReference>
<dbReference type="InterPro" id="IPR036164">
    <property type="entry name" value="bL21-like_sf"/>
</dbReference>
<keyword evidence="9" id="KW-1185">Reference proteome</keyword>
<keyword evidence="2" id="KW-0699">rRNA-binding</keyword>
<dbReference type="GO" id="GO:0005840">
    <property type="term" value="C:ribosome"/>
    <property type="evidence" value="ECO:0007669"/>
    <property type="project" value="UniProtKB-KW"/>
</dbReference>
<dbReference type="Pfam" id="PF00829">
    <property type="entry name" value="Ribosomal_L21p"/>
    <property type="match status" value="1"/>
</dbReference>
<comment type="caution">
    <text evidence="8">The sequence shown here is derived from an EMBL/GenBank/DDBJ whole genome shotgun (WGS) entry which is preliminary data.</text>
</comment>
<dbReference type="HAMAP" id="MF_01363">
    <property type="entry name" value="Ribosomal_bL21"/>
    <property type="match status" value="1"/>
</dbReference>
<name>A0A4S8IEC9_MUSBA</name>
<evidence type="ECO:0000313" key="9">
    <source>
        <dbReference type="Proteomes" id="UP000317650"/>
    </source>
</evidence>
<dbReference type="EMBL" id="PYDT01000010">
    <property type="protein sequence ID" value="THU46491.1"/>
    <property type="molecule type" value="Genomic_DNA"/>
</dbReference>
<dbReference type="PANTHER" id="PTHR21349">
    <property type="entry name" value="50S RIBOSOMAL PROTEIN L21"/>
    <property type="match status" value="1"/>
</dbReference>
<reference evidence="8 9" key="1">
    <citation type="journal article" date="2019" name="Nat. Plants">
        <title>Genome sequencing of Musa balbisiana reveals subgenome evolution and function divergence in polyploid bananas.</title>
        <authorList>
            <person name="Yao X."/>
        </authorList>
    </citation>
    <scope>NUCLEOTIDE SEQUENCE [LARGE SCALE GENOMIC DNA]</scope>
    <source>
        <strain evidence="9">cv. DH-PKW</strain>
        <tissue evidence="8">Leaves</tissue>
    </source>
</reference>
<sequence>MASRRCLGALTRRLRARLFYASHLENPQTLSHLSLGLTIPQRTSSDLDICRRAFRCSISIRFGGVRRCSSRPTNPSDDEEDEDDESEEEEEENKEGGVSSDGENGDVRASKCVVQRGKSEEEKVEEAAEIGYKVIGPLDSSENPFKPYEPFFAVVQIGSHQFKVSNGDSIFTERLKYCEVNDKLVSLQLILNRVLMLGSRSQTVVGRPIVSDAAVHAIVEEHTLDATVIIFKKKRRKNYRRTKGHRQELTKLRITDIQGIDKSENVAAVA</sequence>
<evidence type="ECO:0000256" key="7">
    <source>
        <dbReference type="SAM" id="MobiDB-lite"/>
    </source>
</evidence>
<comment type="similarity">
    <text evidence="1">Belongs to the bacterial ribosomal protein bL21 family.</text>
</comment>
<evidence type="ECO:0000256" key="3">
    <source>
        <dbReference type="ARBA" id="ARBA00022884"/>
    </source>
</evidence>
<organism evidence="8 9">
    <name type="scientific">Musa balbisiana</name>
    <name type="common">Banana</name>
    <dbReference type="NCBI Taxonomy" id="52838"/>
    <lineage>
        <taxon>Eukaryota</taxon>
        <taxon>Viridiplantae</taxon>
        <taxon>Streptophyta</taxon>
        <taxon>Embryophyta</taxon>
        <taxon>Tracheophyta</taxon>
        <taxon>Spermatophyta</taxon>
        <taxon>Magnoliopsida</taxon>
        <taxon>Liliopsida</taxon>
        <taxon>Zingiberales</taxon>
        <taxon>Musaceae</taxon>
        <taxon>Musa</taxon>
    </lineage>
</organism>
<dbReference type="AlphaFoldDB" id="A0A4S8IEC9"/>
<evidence type="ECO:0000256" key="1">
    <source>
        <dbReference type="ARBA" id="ARBA00008563"/>
    </source>
</evidence>
<keyword evidence="4" id="KW-0689">Ribosomal protein</keyword>
<proteinExistence type="inferred from homology"/>
<dbReference type="GO" id="GO:0019843">
    <property type="term" value="F:rRNA binding"/>
    <property type="evidence" value="ECO:0007669"/>
    <property type="project" value="UniProtKB-KW"/>
</dbReference>
<accession>A0A4S8IEC9</accession>
<dbReference type="STRING" id="52838.A0A4S8IEC9"/>
<evidence type="ECO:0000256" key="4">
    <source>
        <dbReference type="ARBA" id="ARBA00022980"/>
    </source>
</evidence>
<keyword evidence="3" id="KW-0694">RNA-binding</keyword>
<protein>
    <recommendedName>
        <fullName evidence="6">Large ribosomal subunit protein bL21m</fullName>
    </recommendedName>
</protein>
<dbReference type="GO" id="GO:0006412">
    <property type="term" value="P:translation"/>
    <property type="evidence" value="ECO:0007669"/>
    <property type="project" value="InterPro"/>
</dbReference>
<dbReference type="PANTHER" id="PTHR21349:SF0">
    <property type="entry name" value="LARGE RIBOSOMAL SUBUNIT PROTEIN BL21M"/>
    <property type="match status" value="1"/>
</dbReference>
<feature type="compositionally biased region" description="Acidic residues" evidence="7">
    <location>
        <begin position="76"/>
        <end position="93"/>
    </location>
</feature>
<dbReference type="InterPro" id="IPR001787">
    <property type="entry name" value="Ribosomal_bL21"/>
</dbReference>
<dbReference type="GO" id="GO:1990904">
    <property type="term" value="C:ribonucleoprotein complex"/>
    <property type="evidence" value="ECO:0007669"/>
    <property type="project" value="UniProtKB-KW"/>
</dbReference>
<dbReference type="InterPro" id="IPR018258">
    <property type="entry name" value="Ribosomal_bL21_CS"/>
</dbReference>
<evidence type="ECO:0000256" key="2">
    <source>
        <dbReference type="ARBA" id="ARBA00022730"/>
    </source>
</evidence>